<gene>
    <name evidence="3" type="ORF">GII14_11370</name>
    <name evidence="4" type="ORF">GII14_11400</name>
    <name evidence="5" type="ORF">GII14_11430</name>
</gene>
<dbReference type="KEGG" id="schk:GII14_11370"/>
<dbReference type="NCBIfam" id="TIGR01629">
    <property type="entry name" value="rep_II_X"/>
    <property type="match status" value="1"/>
</dbReference>
<dbReference type="KEGG" id="schk:GII14_11400"/>
<feature type="domain" description="Replication-associated protein G2P C-terminal" evidence="2">
    <location>
        <begin position="330"/>
        <end position="418"/>
    </location>
</feature>
<dbReference type="InterPro" id="IPR006516">
    <property type="entry name" value="G2P"/>
</dbReference>
<dbReference type="GO" id="GO:0006260">
    <property type="term" value="P:DNA replication"/>
    <property type="evidence" value="ECO:0007669"/>
    <property type="project" value="InterPro"/>
</dbReference>
<dbReference type="Pfam" id="PF05144">
    <property type="entry name" value="Phage_CRI"/>
    <property type="match status" value="1"/>
</dbReference>
<dbReference type="RefSeq" id="WP_165565074.1">
    <property type="nucleotide sequence ID" value="NZ_CP045857.1"/>
</dbReference>
<organism evidence="4 6">
    <name type="scientific">Shewanella chilikensis</name>
    <dbReference type="NCBI Taxonomy" id="558541"/>
    <lineage>
        <taxon>Bacteria</taxon>
        <taxon>Pseudomonadati</taxon>
        <taxon>Pseudomonadota</taxon>
        <taxon>Gammaproteobacteria</taxon>
        <taxon>Alteromonadales</taxon>
        <taxon>Shewanellaceae</taxon>
        <taxon>Shewanella</taxon>
    </lineage>
</organism>
<protein>
    <submittedName>
        <fullName evidence="4">DNA replication protein</fullName>
    </submittedName>
</protein>
<dbReference type="AlphaFoldDB" id="A0A6G7LSJ8"/>
<evidence type="ECO:0000259" key="1">
    <source>
        <dbReference type="Pfam" id="PF05144"/>
    </source>
</evidence>
<feature type="domain" description="Replication-associated protein G2P N-terminal" evidence="1">
    <location>
        <begin position="1"/>
        <end position="281"/>
    </location>
</feature>
<dbReference type="KEGG" id="schk:GII14_11430"/>
<name>A0A6G7LSJ8_9GAMM</name>
<dbReference type="EMBL" id="CP045857">
    <property type="protein sequence ID" value="QIJ04700.1"/>
    <property type="molecule type" value="Genomic_DNA"/>
</dbReference>
<evidence type="ECO:0000313" key="4">
    <source>
        <dbReference type="EMBL" id="QIJ04694.1"/>
    </source>
</evidence>
<sequence length="534" mass="60841">MYDFNGLRIPFKDEFLTTTFRDERVVSYVDIQEAARRGLNVVPREMEWHIDGSYQVHDLYHPWDSLPSSFTGIAFKMYQSSGFRDAPCVELKASPAKIAQGHNVYGSENLELGVRNIMQALASALPDFAQMLDFDNAEFFRIDATYSVSLPNRDVLASTLESLSRVSNKYLRPSRQGQYETTLYFNKVTGKDGINTGRTTSLCIYSKEHEVEHQLKDLLGKARKEKTNRYDHVIAALDDERLQYFAMNRLRFEARICSRFFDKYQLPRRVTDLLEFVRGYEEQNGEGSFCRHLWKTAMADLLDALNGQTIHIIHDQKVRKLLHAAYDTVTSTGKLRTAKANRLFSFYRRLTHEGYSEVKRTMSTTGKSTFYNSVNALKAIGFSKAQLQNAHKKESLPLCSLLTFDFDAQRPGHYVEPKMPAEHLDYAEFLASISSDTALDDGSLNIERRLGIALTNLGLSAHYVEGLKAGRSIRLNGEQKLSLAMWPDGEVDLYVHDVGTPDPGEVESYRARLAHNRALRDKAAEKQGYAYPQN</sequence>
<evidence type="ECO:0000313" key="5">
    <source>
        <dbReference type="EMBL" id="QIJ04700.1"/>
    </source>
</evidence>
<dbReference type="Proteomes" id="UP000502117">
    <property type="component" value="Chromosome"/>
</dbReference>
<evidence type="ECO:0000313" key="6">
    <source>
        <dbReference type="Proteomes" id="UP000502117"/>
    </source>
</evidence>
<reference evidence="4 6" key="1">
    <citation type="submission" date="2019-11" db="EMBL/GenBank/DDBJ databases">
        <title>Complete Genome Sequence of Shewanella chilikensis Strain DC57, Isolated from Corroded Seal Rings at a floating production facility in Australia.</title>
        <authorList>
            <person name="Salgar-Chaparro S.J."/>
            <person name="Castillo-Villamizar G.A."/>
            <person name="Poehlein A."/>
            <person name="Daniel R."/>
            <person name="Machuca L."/>
        </authorList>
    </citation>
    <scope>NUCLEOTIDE SEQUENCE [LARGE SCALE GENOMIC DNA]</scope>
    <source>
        <strain evidence="4 6">DC57</strain>
    </source>
</reference>
<dbReference type="InterPro" id="IPR022688">
    <property type="entry name" value="G2P_C"/>
</dbReference>
<dbReference type="EMBL" id="CP045857">
    <property type="protein sequence ID" value="QIJ04694.1"/>
    <property type="molecule type" value="Genomic_DNA"/>
</dbReference>
<dbReference type="Pfam" id="PF05155">
    <property type="entry name" value="G2P_X_C"/>
    <property type="match status" value="1"/>
</dbReference>
<evidence type="ECO:0000259" key="2">
    <source>
        <dbReference type="Pfam" id="PF05155"/>
    </source>
</evidence>
<proteinExistence type="predicted"/>
<dbReference type="EMBL" id="CP045857">
    <property type="protein sequence ID" value="QIJ04688.1"/>
    <property type="molecule type" value="Genomic_DNA"/>
</dbReference>
<dbReference type="InterPro" id="IPR022686">
    <property type="entry name" value="G2P_N"/>
</dbReference>
<accession>A0A6G7LSJ8</accession>
<evidence type="ECO:0000313" key="3">
    <source>
        <dbReference type="EMBL" id="QIJ04688.1"/>
    </source>
</evidence>